<dbReference type="EMBL" id="JH432195">
    <property type="status" value="NOT_ANNOTATED_CDS"/>
    <property type="molecule type" value="Genomic_DNA"/>
</dbReference>
<dbReference type="Proteomes" id="UP000014500">
    <property type="component" value="Unassembled WGS sequence"/>
</dbReference>
<dbReference type="AlphaFoldDB" id="T1JG85"/>
<name>T1JG85_STRMM</name>
<feature type="signal peptide" evidence="1">
    <location>
        <begin position="1"/>
        <end position="22"/>
    </location>
</feature>
<keyword evidence="3" id="KW-1185">Reference proteome</keyword>
<reference evidence="3" key="1">
    <citation type="submission" date="2011-05" db="EMBL/GenBank/DDBJ databases">
        <authorList>
            <person name="Richards S.R."/>
            <person name="Qu J."/>
            <person name="Jiang H."/>
            <person name="Jhangiani S.N."/>
            <person name="Agravi P."/>
            <person name="Goodspeed R."/>
            <person name="Gross S."/>
            <person name="Mandapat C."/>
            <person name="Jackson L."/>
            <person name="Mathew T."/>
            <person name="Pu L."/>
            <person name="Thornton R."/>
            <person name="Saada N."/>
            <person name="Wilczek-Boney K.B."/>
            <person name="Lee S."/>
            <person name="Kovar C."/>
            <person name="Wu Y."/>
            <person name="Scherer S.E."/>
            <person name="Worley K.C."/>
            <person name="Muzny D.M."/>
            <person name="Gibbs R."/>
        </authorList>
    </citation>
    <scope>NUCLEOTIDE SEQUENCE</scope>
    <source>
        <strain evidence="3">Brora</strain>
    </source>
</reference>
<keyword evidence="1" id="KW-0732">Signal</keyword>
<evidence type="ECO:0000256" key="1">
    <source>
        <dbReference type="SAM" id="SignalP"/>
    </source>
</evidence>
<protein>
    <submittedName>
        <fullName evidence="2">Uncharacterized protein</fullName>
    </submittedName>
</protein>
<reference evidence="2" key="2">
    <citation type="submission" date="2015-02" db="UniProtKB">
        <authorList>
            <consortium name="EnsemblMetazoa"/>
        </authorList>
    </citation>
    <scope>IDENTIFICATION</scope>
</reference>
<sequence>MKLNYFAFFFILFGVITPIDNAMFTRPSQNCSHLGGSCFVHQHCCGWGTLISCVELICKPRPIPATRKPGIGDSQLGCVACVDQLRVSAICVSTICVSTICVSTICVSTGWALCGVD</sequence>
<dbReference type="EnsemblMetazoa" id="SMAR012856-RA">
    <property type="protein sequence ID" value="SMAR012856-PA"/>
    <property type="gene ID" value="SMAR012856"/>
</dbReference>
<organism evidence="2 3">
    <name type="scientific">Strigamia maritima</name>
    <name type="common">European centipede</name>
    <name type="synonym">Geophilus maritimus</name>
    <dbReference type="NCBI Taxonomy" id="126957"/>
    <lineage>
        <taxon>Eukaryota</taxon>
        <taxon>Metazoa</taxon>
        <taxon>Ecdysozoa</taxon>
        <taxon>Arthropoda</taxon>
        <taxon>Myriapoda</taxon>
        <taxon>Chilopoda</taxon>
        <taxon>Pleurostigmophora</taxon>
        <taxon>Geophilomorpha</taxon>
        <taxon>Linotaeniidae</taxon>
        <taxon>Strigamia</taxon>
    </lineage>
</organism>
<accession>T1JG85</accession>
<feature type="chain" id="PRO_5004579628" evidence="1">
    <location>
        <begin position="23"/>
        <end position="117"/>
    </location>
</feature>
<dbReference type="HOGENOM" id="CLU_2087873_0_0_1"/>
<evidence type="ECO:0000313" key="2">
    <source>
        <dbReference type="EnsemblMetazoa" id="SMAR012856-PA"/>
    </source>
</evidence>
<proteinExistence type="predicted"/>
<evidence type="ECO:0000313" key="3">
    <source>
        <dbReference type="Proteomes" id="UP000014500"/>
    </source>
</evidence>